<organism evidence="9 10">
    <name type="scientific">Haloferula sargassicola</name>
    <dbReference type="NCBI Taxonomy" id="490096"/>
    <lineage>
        <taxon>Bacteria</taxon>
        <taxon>Pseudomonadati</taxon>
        <taxon>Verrucomicrobiota</taxon>
        <taxon>Verrucomicrobiia</taxon>
        <taxon>Verrucomicrobiales</taxon>
        <taxon>Verrucomicrobiaceae</taxon>
        <taxon>Haloferula</taxon>
    </lineage>
</organism>
<accession>A0ABP9URL3</accession>
<sequence length="240" mass="25781">MVKSGEADAAVLPFLNSNGVDVRPAQAAIANARDWICVNGCHPHQVVHNVVVAEGFSSLKRVVSKEQVFPQCTTWLGQWGDIEKVPASSTSAALKDLLVAAKEERQHTGAICNELAVSLYGGEIKWAGIQNPGNVTLFLVVSRQEPVAVESEALVCLTCPTEECYQSAVNDFALAGMPLKFTSLKGEFTANLPCFLQFHVEGRADDVAKLVGSAHRTLIGTFSEHDSLASCVAGFFDDNY</sequence>
<proteinExistence type="predicted"/>
<evidence type="ECO:0000259" key="8">
    <source>
        <dbReference type="PROSITE" id="PS51171"/>
    </source>
</evidence>
<gene>
    <name evidence="9" type="ORF">Hsar01_03422</name>
</gene>
<protein>
    <recommendedName>
        <fullName evidence="2">prephenate dehydratase</fullName>
        <ecNumber evidence="2">4.2.1.51</ecNumber>
    </recommendedName>
</protein>
<name>A0ABP9URL3_9BACT</name>
<evidence type="ECO:0000256" key="7">
    <source>
        <dbReference type="ARBA" id="ARBA00047848"/>
    </source>
</evidence>
<dbReference type="PANTHER" id="PTHR21022">
    <property type="entry name" value="PREPHENATE DEHYDRATASE P PROTEIN"/>
    <property type="match status" value="1"/>
</dbReference>
<dbReference type="Pfam" id="PF00800">
    <property type="entry name" value="PDT"/>
    <property type="match status" value="1"/>
</dbReference>
<evidence type="ECO:0000256" key="1">
    <source>
        <dbReference type="ARBA" id="ARBA00004741"/>
    </source>
</evidence>
<keyword evidence="3" id="KW-0028">Amino-acid biosynthesis</keyword>
<evidence type="ECO:0000313" key="10">
    <source>
        <dbReference type="Proteomes" id="UP001476282"/>
    </source>
</evidence>
<comment type="caution">
    <text evidence="9">The sequence shown here is derived from an EMBL/GenBank/DDBJ whole genome shotgun (WGS) entry which is preliminary data.</text>
</comment>
<dbReference type="Gene3D" id="3.40.190.10">
    <property type="entry name" value="Periplasmic binding protein-like II"/>
    <property type="match status" value="2"/>
</dbReference>
<reference evidence="9 10" key="1">
    <citation type="submission" date="2024-02" db="EMBL/GenBank/DDBJ databases">
        <title>Haloferula sargassicola NBRC 104335.</title>
        <authorList>
            <person name="Ichikawa N."/>
            <person name="Katano-Makiyama Y."/>
            <person name="Hidaka K."/>
        </authorList>
    </citation>
    <scope>NUCLEOTIDE SEQUENCE [LARGE SCALE GENOMIC DNA]</scope>
    <source>
        <strain evidence="9 10">NBRC 104335</strain>
    </source>
</reference>
<feature type="domain" description="Prephenate dehydratase" evidence="8">
    <location>
        <begin position="1"/>
        <end position="143"/>
    </location>
</feature>
<evidence type="ECO:0000256" key="2">
    <source>
        <dbReference type="ARBA" id="ARBA00013147"/>
    </source>
</evidence>
<dbReference type="EC" id="4.2.1.51" evidence="2"/>
<dbReference type="SUPFAM" id="SSF53850">
    <property type="entry name" value="Periplasmic binding protein-like II"/>
    <property type="match status" value="1"/>
</dbReference>
<evidence type="ECO:0000256" key="4">
    <source>
        <dbReference type="ARBA" id="ARBA00023141"/>
    </source>
</evidence>
<keyword evidence="5" id="KW-0584">Phenylalanine biosynthesis</keyword>
<evidence type="ECO:0000313" key="9">
    <source>
        <dbReference type="EMBL" id="GAA5484181.1"/>
    </source>
</evidence>
<dbReference type="EMBL" id="BAABRI010000021">
    <property type="protein sequence ID" value="GAA5484181.1"/>
    <property type="molecule type" value="Genomic_DNA"/>
</dbReference>
<comment type="catalytic activity">
    <reaction evidence="7">
        <text>prephenate + H(+) = 3-phenylpyruvate + CO2 + H2O</text>
        <dbReference type="Rhea" id="RHEA:21648"/>
        <dbReference type="ChEBI" id="CHEBI:15377"/>
        <dbReference type="ChEBI" id="CHEBI:15378"/>
        <dbReference type="ChEBI" id="CHEBI:16526"/>
        <dbReference type="ChEBI" id="CHEBI:18005"/>
        <dbReference type="ChEBI" id="CHEBI:29934"/>
        <dbReference type="EC" id="4.2.1.51"/>
    </reaction>
</comment>
<keyword evidence="6" id="KW-0456">Lyase</keyword>
<evidence type="ECO:0000256" key="3">
    <source>
        <dbReference type="ARBA" id="ARBA00022605"/>
    </source>
</evidence>
<keyword evidence="10" id="KW-1185">Reference proteome</keyword>
<evidence type="ECO:0000256" key="5">
    <source>
        <dbReference type="ARBA" id="ARBA00023222"/>
    </source>
</evidence>
<comment type="pathway">
    <text evidence="1">Amino-acid biosynthesis; L-phenylalanine biosynthesis; phenylpyruvate from prephenate: step 1/1.</text>
</comment>
<keyword evidence="4" id="KW-0057">Aromatic amino acid biosynthesis</keyword>
<evidence type="ECO:0000256" key="6">
    <source>
        <dbReference type="ARBA" id="ARBA00023239"/>
    </source>
</evidence>
<dbReference type="PANTHER" id="PTHR21022:SF19">
    <property type="entry name" value="PREPHENATE DEHYDRATASE-RELATED"/>
    <property type="match status" value="1"/>
</dbReference>
<dbReference type="PROSITE" id="PS51171">
    <property type="entry name" value="PREPHENATE_DEHYDR_3"/>
    <property type="match status" value="1"/>
</dbReference>
<dbReference type="Proteomes" id="UP001476282">
    <property type="component" value="Unassembled WGS sequence"/>
</dbReference>
<dbReference type="InterPro" id="IPR001086">
    <property type="entry name" value="Preph_deHydtase"/>
</dbReference>